<reference evidence="7 8" key="1">
    <citation type="submission" date="2020-08" db="EMBL/GenBank/DDBJ databases">
        <title>Sequencing the genomes of 1000 actinobacteria strains.</title>
        <authorList>
            <person name="Klenk H.-P."/>
        </authorList>
    </citation>
    <scope>NUCLEOTIDE SEQUENCE [LARGE SCALE GENOMIC DNA]</scope>
    <source>
        <strain evidence="7 8">DSM 45823</strain>
    </source>
</reference>
<dbReference type="PANTHER" id="PTHR30086:SF20">
    <property type="entry name" value="ARGININE EXPORTER PROTEIN ARGO-RELATED"/>
    <property type="match status" value="1"/>
</dbReference>
<dbReference type="GO" id="GO:0005886">
    <property type="term" value="C:plasma membrane"/>
    <property type="evidence" value="ECO:0007669"/>
    <property type="project" value="UniProtKB-SubCell"/>
</dbReference>
<feature type="transmembrane region" description="Helical" evidence="6">
    <location>
        <begin position="40"/>
        <end position="65"/>
    </location>
</feature>
<protein>
    <submittedName>
        <fullName evidence="7">Threonine/homoserine/homoserine lactone efflux protein</fullName>
    </submittedName>
</protein>
<gene>
    <name evidence="7" type="ORF">HNR21_003449</name>
</gene>
<dbReference type="PANTHER" id="PTHR30086">
    <property type="entry name" value="ARGININE EXPORTER PROTEIN ARGO"/>
    <property type="match status" value="1"/>
</dbReference>
<dbReference type="AlphaFoldDB" id="A0A7W3MZ97"/>
<keyword evidence="4 6" id="KW-1133">Transmembrane helix</keyword>
<evidence type="ECO:0000256" key="1">
    <source>
        <dbReference type="ARBA" id="ARBA00004651"/>
    </source>
</evidence>
<dbReference type="EMBL" id="JACJII010000001">
    <property type="protein sequence ID" value="MBA9004567.1"/>
    <property type="molecule type" value="Genomic_DNA"/>
</dbReference>
<evidence type="ECO:0000256" key="4">
    <source>
        <dbReference type="ARBA" id="ARBA00022989"/>
    </source>
</evidence>
<dbReference type="RefSeq" id="WP_182705989.1">
    <property type="nucleotide sequence ID" value="NZ_JACJII010000001.1"/>
</dbReference>
<evidence type="ECO:0000256" key="2">
    <source>
        <dbReference type="ARBA" id="ARBA00022475"/>
    </source>
</evidence>
<feature type="transmembrane region" description="Helical" evidence="6">
    <location>
        <begin position="127"/>
        <end position="147"/>
    </location>
</feature>
<name>A0A7W3MZ97_9ACTN</name>
<organism evidence="7 8">
    <name type="scientific">Thermomonospora cellulosilytica</name>
    <dbReference type="NCBI Taxonomy" id="1411118"/>
    <lineage>
        <taxon>Bacteria</taxon>
        <taxon>Bacillati</taxon>
        <taxon>Actinomycetota</taxon>
        <taxon>Actinomycetes</taxon>
        <taxon>Streptosporangiales</taxon>
        <taxon>Thermomonosporaceae</taxon>
        <taxon>Thermomonospora</taxon>
    </lineage>
</organism>
<accession>A0A7W3MZ97</accession>
<proteinExistence type="predicted"/>
<evidence type="ECO:0000313" key="7">
    <source>
        <dbReference type="EMBL" id="MBA9004567.1"/>
    </source>
</evidence>
<comment type="caution">
    <text evidence="7">The sequence shown here is derived from an EMBL/GenBank/DDBJ whole genome shotgun (WGS) entry which is preliminary data.</text>
</comment>
<dbReference type="Pfam" id="PF01810">
    <property type="entry name" value="LysE"/>
    <property type="match status" value="1"/>
</dbReference>
<feature type="transmembrane region" description="Helical" evidence="6">
    <location>
        <begin position="159"/>
        <end position="184"/>
    </location>
</feature>
<dbReference type="Proteomes" id="UP000539313">
    <property type="component" value="Unassembled WGS sequence"/>
</dbReference>
<comment type="subcellular location">
    <subcellularLocation>
        <location evidence="1">Cell membrane</location>
        <topology evidence="1">Multi-pass membrane protein</topology>
    </subcellularLocation>
</comment>
<keyword evidence="2" id="KW-1003">Cell membrane</keyword>
<feature type="transmembrane region" description="Helical" evidence="6">
    <location>
        <begin position="6"/>
        <end position="28"/>
    </location>
</feature>
<sequence>MDIVAALPAFVVAVVLISASPGPAMALIMRRAALRGLSGAVPTVLGLEAGLYVWALCAGAGLAALVAASEVAYLVLRVVGAAFLLYLGVRSWRAAWRSRKAGPAGEADRDLPGASPRTWWRAFGEGAVVMLANPKAAAFMIAFYPQFVPADRPLLATTALLALLQVAVETVLYLALAAVVGRAGTWFRRPAVRRQLDAVSGTVLVALGLRMAVESR</sequence>
<dbReference type="PIRSF" id="PIRSF006324">
    <property type="entry name" value="LeuE"/>
    <property type="match status" value="1"/>
</dbReference>
<dbReference type="InterPro" id="IPR001123">
    <property type="entry name" value="LeuE-type"/>
</dbReference>
<evidence type="ECO:0000256" key="5">
    <source>
        <dbReference type="ARBA" id="ARBA00023136"/>
    </source>
</evidence>
<keyword evidence="5 6" id="KW-0472">Membrane</keyword>
<evidence type="ECO:0000313" key="8">
    <source>
        <dbReference type="Proteomes" id="UP000539313"/>
    </source>
</evidence>
<keyword evidence="8" id="KW-1185">Reference proteome</keyword>
<evidence type="ECO:0000256" key="6">
    <source>
        <dbReference type="SAM" id="Phobius"/>
    </source>
</evidence>
<dbReference type="GO" id="GO:0015171">
    <property type="term" value="F:amino acid transmembrane transporter activity"/>
    <property type="evidence" value="ECO:0007669"/>
    <property type="project" value="TreeGrafter"/>
</dbReference>
<keyword evidence="3 6" id="KW-0812">Transmembrane</keyword>
<evidence type="ECO:0000256" key="3">
    <source>
        <dbReference type="ARBA" id="ARBA00022692"/>
    </source>
</evidence>
<feature type="transmembrane region" description="Helical" evidence="6">
    <location>
        <begin position="71"/>
        <end position="89"/>
    </location>
</feature>